<feature type="compositionally biased region" description="Polar residues" evidence="2">
    <location>
        <begin position="489"/>
        <end position="499"/>
    </location>
</feature>
<dbReference type="PANTHER" id="PTHR46797:SF1">
    <property type="entry name" value="METHYLPHOSPHONATE SYNTHASE"/>
    <property type="match status" value="1"/>
</dbReference>
<dbReference type="PANTHER" id="PTHR46797">
    <property type="entry name" value="HTH-TYPE TRANSCRIPTIONAL REGULATOR"/>
    <property type="match status" value="1"/>
</dbReference>
<dbReference type="CDD" id="cd00093">
    <property type="entry name" value="HTH_XRE"/>
    <property type="match status" value="1"/>
</dbReference>
<dbReference type="PROSITE" id="PS50943">
    <property type="entry name" value="HTH_CROC1"/>
    <property type="match status" value="1"/>
</dbReference>
<reference evidence="4 5" key="1">
    <citation type="submission" date="2018-02" db="EMBL/GenBank/DDBJ databases">
        <title>8 Nocardia nova and 1 Nocardia cyriacigeorgica strain used for evolution to TMP-SMX.</title>
        <authorList>
            <person name="Mehta H."/>
            <person name="Weng J."/>
            <person name="Shamoo Y."/>
        </authorList>
    </citation>
    <scope>NUCLEOTIDE SEQUENCE [LARGE SCALE GENOMIC DNA]</scope>
    <source>
        <strain evidence="4 5">ATCC 33727</strain>
    </source>
</reference>
<dbReference type="GO" id="GO:0003677">
    <property type="term" value="F:DNA binding"/>
    <property type="evidence" value="ECO:0007669"/>
    <property type="project" value="UniProtKB-KW"/>
</dbReference>
<dbReference type="EMBL" id="PYHS01000003">
    <property type="protein sequence ID" value="PSR64770.1"/>
    <property type="molecule type" value="Genomic_DNA"/>
</dbReference>
<keyword evidence="1" id="KW-0238">DNA-binding</keyword>
<accession>A0A2T2ZAJ1</accession>
<dbReference type="SMART" id="SM00530">
    <property type="entry name" value="HTH_XRE"/>
    <property type="match status" value="1"/>
</dbReference>
<dbReference type="RefSeq" id="WP_063909533.1">
    <property type="nucleotide sequence ID" value="NZ_PYHS01000003.1"/>
</dbReference>
<proteinExistence type="predicted"/>
<dbReference type="Gene3D" id="1.10.260.40">
    <property type="entry name" value="lambda repressor-like DNA-binding domains"/>
    <property type="match status" value="1"/>
</dbReference>
<organism evidence="4 5">
    <name type="scientific">Nocardia nova</name>
    <dbReference type="NCBI Taxonomy" id="37330"/>
    <lineage>
        <taxon>Bacteria</taxon>
        <taxon>Bacillati</taxon>
        <taxon>Actinomycetota</taxon>
        <taxon>Actinomycetes</taxon>
        <taxon>Mycobacteriales</taxon>
        <taxon>Nocardiaceae</taxon>
        <taxon>Nocardia</taxon>
    </lineage>
</organism>
<dbReference type="InterPro" id="IPR010982">
    <property type="entry name" value="Lambda_DNA-bd_dom_sf"/>
</dbReference>
<dbReference type="Proteomes" id="UP000241647">
    <property type="component" value="Unassembled WGS sequence"/>
</dbReference>
<feature type="compositionally biased region" description="Polar residues" evidence="2">
    <location>
        <begin position="462"/>
        <end position="475"/>
    </location>
</feature>
<sequence length="499" mass="55040">MDLGERLQSLRKRRGLTQREFAELSGVSLSYIRKIEQGERNDARIDTLRRFAVTLGCSLTALLGPAPSAPESGGDSELWKPTRDALAAMRDSTTEEPMPAGGVEAALADGTRLYHDNRYEALAHVLPRLIEDAQVASPLVRSRVLQLTGSAMVQTRQLSAARMALDRSLADAESTGNVLDAASAVITLCWLLIVERQFDAVRRLATEWADRVEPRLSVATTREISTWGWLLLRGSAAAIRDNRPDEADDMMRLAAAGAVAVRREQAPYHQYWTTFDPPTVAMKRVENAVVADRPDIALRLARDIAPDPRPTSDNRNRHLLDVASAHLKVRHYDAAFEILTTLSREARPWLVEQRMARDLLGRIIAKRRTLTVEMRELAGLLRLEYYAAQRLRSVTSGDHPGKVPLSTPSDDVKLDAASPPGENASAAGAYPGPSPERGSIYARLGRHRLGQAVRHPLAHNRFNPSYRGQATISRTARTDPGRMHPLLSRSESPTPTAAP</sequence>
<dbReference type="GO" id="GO:0005829">
    <property type="term" value="C:cytosol"/>
    <property type="evidence" value="ECO:0007669"/>
    <property type="project" value="TreeGrafter"/>
</dbReference>
<dbReference type="InterPro" id="IPR001387">
    <property type="entry name" value="Cro/C1-type_HTH"/>
</dbReference>
<evidence type="ECO:0000256" key="2">
    <source>
        <dbReference type="SAM" id="MobiDB-lite"/>
    </source>
</evidence>
<gene>
    <name evidence="4" type="ORF">C8259_07160</name>
</gene>
<dbReference type="GO" id="GO:0003700">
    <property type="term" value="F:DNA-binding transcription factor activity"/>
    <property type="evidence" value="ECO:0007669"/>
    <property type="project" value="TreeGrafter"/>
</dbReference>
<dbReference type="AlphaFoldDB" id="A0A2T2ZAJ1"/>
<evidence type="ECO:0000259" key="3">
    <source>
        <dbReference type="PROSITE" id="PS50943"/>
    </source>
</evidence>
<feature type="region of interest" description="Disordered" evidence="2">
    <location>
        <begin position="395"/>
        <end position="439"/>
    </location>
</feature>
<evidence type="ECO:0000313" key="4">
    <source>
        <dbReference type="EMBL" id="PSR64770.1"/>
    </source>
</evidence>
<feature type="region of interest" description="Disordered" evidence="2">
    <location>
        <begin position="453"/>
        <end position="499"/>
    </location>
</feature>
<name>A0A2T2ZAJ1_9NOCA</name>
<dbReference type="SUPFAM" id="SSF47413">
    <property type="entry name" value="lambda repressor-like DNA-binding domains"/>
    <property type="match status" value="1"/>
</dbReference>
<evidence type="ECO:0000256" key="1">
    <source>
        <dbReference type="ARBA" id="ARBA00023125"/>
    </source>
</evidence>
<comment type="caution">
    <text evidence="4">The sequence shown here is derived from an EMBL/GenBank/DDBJ whole genome shotgun (WGS) entry which is preliminary data.</text>
</comment>
<protein>
    <submittedName>
        <fullName evidence="4">XRE family transcriptional regulator</fullName>
    </submittedName>
</protein>
<dbReference type="InterPro" id="IPR050807">
    <property type="entry name" value="TransReg_Diox_bact_type"/>
</dbReference>
<evidence type="ECO:0000313" key="5">
    <source>
        <dbReference type="Proteomes" id="UP000241647"/>
    </source>
</evidence>
<feature type="domain" description="HTH cro/C1-type" evidence="3">
    <location>
        <begin position="7"/>
        <end position="62"/>
    </location>
</feature>
<dbReference type="Pfam" id="PF01381">
    <property type="entry name" value="HTH_3"/>
    <property type="match status" value="1"/>
</dbReference>